<dbReference type="STRING" id="1912961.BU204_01345"/>
<gene>
    <name evidence="11" type="ORF">BU204_01345</name>
</gene>
<dbReference type="NCBIfam" id="TIGR00739">
    <property type="entry name" value="yajC"/>
    <property type="match status" value="1"/>
</dbReference>
<dbReference type="GO" id="GO:0005886">
    <property type="term" value="C:plasma membrane"/>
    <property type="evidence" value="ECO:0007669"/>
    <property type="project" value="UniProtKB-SubCell"/>
</dbReference>
<dbReference type="GO" id="GO:0015031">
    <property type="term" value="P:protein transport"/>
    <property type="evidence" value="ECO:0007669"/>
    <property type="project" value="UniProtKB-KW"/>
</dbReference>
<keyword evidence="3" id="KW-0813">Transport</keyword>
<keyword evidence="4" id="KW-1003">Cell membrane</keyword>
<dbReference type="PANTHER" id="PTHR33909:SF1">
    <property type="entry name" value="SEC TRANSLOCON ACCESSORY COMPLEX SUBUNIT YAJC"/>
    <property type="match status" value="1"/>
</dbReference>
<dbReference type="PRINTS" id="PR01853">
    <property type="entry name" value="YAJCTRNLCASE"/>
</dbReference>
<feature type="compositionally biased region" description="Basic and acidic residues" evidence="10">
    <location>
        <begin position="106"/>
        <end position="122"/>
    </location>
</feature>
<evidence type="ECO:0000256" key="1">
    <source>
        <dbReference type="ARBA" id="ARBA00004162"/>
    </source>
</evidence>
<keyword evidence="6" id="KW-0653">Protein transport</keyword>
<accession>A0A1Q8CZ07</accession>
<keyword evidence="5" id="KW-0812">Transmembrane</keyword>
<protein>
    <submittedName>
        <fullName evidence="11">Preprotein translocase subunit YajC</fullName>
    </submittedName>
</protein>
<comment type="subcellular location">
    <subcellularLocation>
        <location evidence="1">Cell membrane</location>
        <topology evidence="1">Single-pass membrane protein</topology>
    </subcellularLocation>
</comment>
<evidence type="ECO:0000256" key="7">
    <source>
        <dbReference type="ARBA" id="ARBA00022989"/>
    </source>
</evidence>
<dbReference type="EMBL" id="MSIE01000001">
    <property type="protein sequence ID" value="OLF19590.1"/>
    <property type="molecule type" value="Genomic_DNA"/>
</dbReference>
<evidence type="ECO:0000256" key="8">
    <source>
        <dbReference type="ARBA" id="ARBA00023010"/>
    </source>
</evidence>
<feature type="compositionally biased region" description="Acidic residues" evidence="10">
    <location>
        <begin position="92"/>
        <end position="105"/>
    </location>
</feature>
<feature type="compositionally biased region" description="Polar residues" evidence="10">
    <location>
        <begin position="124"/>
        <end position="135"/>
    </location>
</feature>
<organism evidence="11 12">
    <name type="scientific">Actinophytocola xanthii</name>
    <dbReference type="NCBI Taxonomy" id="1912961"/>
    <lineage>
        <taxon>Bacteria</taxon>
        <taxon>Bacillati</taxon>
        <taxon>Actinomycetota</taxon>
        <taxon>Actinomycetes</taxon>
        <taxon>Pseudonocardiales</taxon>
        <taxon>Pseudonocardiaceae</taxon>
    </lineage>
</organism>
<sequence length="135" mass="15032">MELLPMLLLFGLLGVMMYFMSRRQRRAQEQQVQLQSSLAVGDRVMTTSGLYGTVTDTTDDATVSIEIAPGVETEWLRAAVREKVGPVVEDDELVEDEVVADETPDSEIRDVEVRDVEVRDETPDNASSLESGKQK</sequence>
<comment type="similarity">
    <text evidence="2">Belongs to the YajC family.</text>
</comment>
<proteinExistence type="inferred from homology"/>
<dbReference type="RefSeq" id="WP_075123624.1">
    <property type="nucleotide sequence ID" value="NZ_MSIE01000001.1"/>
</dbReference>
<evidence type="ECO:0000313" key="12">
    <source>
        <dbReference type="Proteomes" id="UP000185596"/>
    </source>
</evidence>
<keyword evidence="7" id="KW-1133">Transmembrane helix</keyword>
<evidence type="ECO:0000256" key="3">
    <source>
        <dbReference type="ARBA" id="ARBA00022448"/>
    </source>
</evidence>
<feature type="region of interest" description="Disordered" evidence="10">
    <location>
        <begin position="92"/>
        <end position="135"/>
    </location>
</feature>
<evidence type="ECO:0000256" key="9">
    <source>
        <dbReference type="ARBA" id="ARBA00023136"/>
    </source>
</evidence>
<reference evidence="11 12" key="1">
    <citation type="submission" date="2016-12" db="EMBL/GenBank/DDBJ databases">
        <title>The draft genome sequence of Actinophytocola sp. 11-183.</title>
        <authorList>
            <person name="Wang W."/>
            <person name="Yuan L."/>
        </authorList>
    </citation>
    <scope>NUCLEOTIDE SEQUENCE [LARGE SCALE GENOMIC DNA]</scope>
    <source>
        <strain evidence="11 12">11-183</strain>
    </source>
</reference>
<keyword evidence="12" id="KW-1185">Reference proteome</keyword>
<keyword evidence="8" id="KW-0811">Translocation</keyword>
<evidence type="ECO:0000256" key="5">
    <source>
        <dbReference type="ARBA" id="ARBA00022692"/>
    </source>
</evidence>
<dbReference type="SMART" id="SM01323">
    <property type="entry name" value="YajC"/>
    <property type="match status" value="1"/>
</dbReference>
<evidence type="ECO:0000256" key="6">
    <source>
        <dbReference type="ARBA" id="ARBA00022927"/>
    </source>
</evidence>
<evidence type="ECO:0000256" key="2">
    <source>
        <dbReference type="ARBA" id="ARBA00006742"/>
    </source>
</evidence>
<comment type="caution">
    <text evidence="11">The sequence shown here is derived from an EMBL/GenBank/DDBJ whole genome shotgun (WGS) entry which is preliminary data.</text>
</comment>
<keyword evidence="9" id="KW-0472">Membrane</keyword>
<evidence type="ECO:0000256" key="4">
    <source>
        <dbReference type="ARBA" id="ARBA00022475"/>
    </source>
</evidence>
<evidence type="ECO:0000256" key="10">
    <source>
        <dbReference type="SAM" id="MobiDB-lite"/>
    </source>
</evidence>
<dbReference type="Proteomes" id="UP000185596">
    <property type="component" value="Unassembled WGS sequence"/>
</dbReference>
<dbReference type="AlphaFoldDB" id="A0A1Q8CZ07"/>
<dbReference type="InterPro" id="IPR003849">
    <property type="entry name" value="Preprotein_translocase_YajC"/>
</dbReference>
<name>A0A1Q8CZ07_9PSEU</name>
<dbReference type="PANTHER" id="PTHR33909">
    <property type="entry name" value="SEC TRANSLOCON ACCESSORY COMPLEX SUBUNIT YAJC"/>
    <property type="match status" value="1"/>
</dbReference>
<dbReference type="Pfam" id="PF02699">
    <property type="entry name" value="YajC"/>
    <property type="match status" value="1"/>
</dbReference>
<evidence type="ECO:0000313" key="11">
    <source>
        <dbReference type="EMBL" id="OLF19590.1"/>
    </source>
</evidence>